<feature type="transmembrane region" description="Helical" evidence="2">
    <location>
        <begin position="6"/>
        <end position="27"/>
    </location>
</feature>
<name>A0AAV4VPC0_9ARAC</name>
<dbReference type="PANTHER" id="PTHR24299:SF21">
    <property type="entry name" value="OS09G0441600 PROTEIN"/>
    <property type="match status" value="1"/>
</dbReference>
<sequence length="122" mass="13697">MEELDFVTGVLSSVFGCCILFVLIQKITYWYRVGRKKPPGPIGLPFVGYLPFLGKEPHKALTKLKEKYGGLIGQKITYWYRVGRKKPPGPIGLPFLGYLPFLGKEPHKALTKLKEKYGGLIG</sequence>
<dbReference type="GO" id="GO:0005506">
    <property type="term" value="F:iron ion binding"/>
    <property type="evidence" value="ECO:0007669"/>
    <property type="project" value="InterPro"/>
</dbReference>
<proteinExistence type="predicted"/>
<evidence type="ECO:0000256" key="1">
    <source>
        <dbReference type="ARBA" id="ARBA00023033"/>
    </source>
</evidence>
<evidence type="ECO:0008006" key="5">
    <source>
        <dbReference type="Google" id="ProtNLM"/>
    </source>
</evidence>
<dbReference type="GO" id="GO:0020037">
    <property type="term" value="F:heme binding"/>
    <property type="evidence" value="ECO:0007669"/>
    <property type="project" value="InterPro"/>
</dbReference>
<evidence type="ECO:0000256" key="2">
    <source>
        <dbReference type="SAM" id="Phobius"/>
    </source>
</evidence>
<dbReference type="EMBL" id="BPLQ01013462">
    <property type="protein sequence ID" value="GIY72217.1"/>
    <property type="molecule type" value="Genomic_DNA"/>
</dbReference>
<dbReference type="InterPro" id="IPR036396">
    <property type="entry name" value="Cyt_P450_sf"/>
</dbReference>
<keyword evidence="4" id="KW-1185">Reference proteome</keyword>
<keyword evidence="2" id="KW-0812">Transmembrane</keyword>
<keyword evidence="1" id="KW-0560">Oxidoreductase</keyword>
<dbReference type="SUPFAM" id="SSF48264">
    <property type="entry name" value="Cytochrome P450"/>
    <property type="match status" value="2"/>
</dbReference>
<keyword evidence="1" id="KW-0503">Monooxygenase</keyword>
<protein>
    <recommendedName>
        <fullName evidence="5">Cytochrome P450</fullName>
    </recommendedName>
</protein>
<gene>
    <name evidence="3" type="ORF">CDAR_219001</name>
</gene>
<dbReference type="GO" id="GO:0004497">
    <property type="term" value="F:monooxygenase activity"/>
    <property type="evidence" value="ECO:0007669"/>
    <property type="project" value="UniProtKB-KW"/>
</dbReference>
<comment type="caution">
    <text evidence="3">The sequence shown here is derived from an EMBL/GenBank/DDBJ whole genome shotgun (WGS) entry which is preliminary data.</text>
</comment>
<keyword evidence="2" id="KW-1133">Transmembrane helix</keyword>
<dbReference type="GO" id="GO:0016705">
    <property type="term" value="F:oxidoreductase activity, acting on paired donors, with incorporation or reduction of molecular oxygen"/>
    <property type="evidence" value="ECO:0007669"/>
    <property type="project" value="InterPro"/>
</dbReference>
<keyword evidence="2" id="KW-0472">Membrane</keyword>
<dbReference type="PANTHER" id="PTHR24299">
    <property type="entry name" value="CYTOCHROME P450 FAMILY 1"/>
    <property type="match status" value="1"/>
</dbReference>
<reference evidence="3 4" key="1">
    <citation type="submission" date="2021-06" db="EMBL/GenBank/DDBJ databases">
        <title>Caerostris darwini draft genome.</title>
        <authorList>
            <person name="Kono N."/>
            <person name="Arakawa K."/>
        </authorList>
    </citation>
    <scope>NUCLEOTIDE SEQUENCE [LARGE SCALE GENOMIC DNA]</scope>
</reference>
<evidence type="ECO:0000313" key="4">
    <source>
        <dbReference type="Proteomes" id="UP001054837"/>
    </source>
</evidence>
<dbReference type="Proteomes" id="UP001054837">
    <property type="component" value="Unassembled WGS sequence"/>
</dbReference>
<evidence type="ECO:0000313" key="3">
    <source>
        <dbReference type="EMBL" id="GIY72217.1"/>
    </source>
</evidence>
<dbReference type="AlphaFoldDB" id="A0AAV4VPC0"/>
<organism evidence="3 4">
    <name type="scientific">Caerostris darwini</name>
    <dbReference type="NCBI Taxonomy" id="1538125"/>
    <lineage>
        <taxon>Eukaryota</taxon>
        <taxon>Metazoa</taxon>
        <taxon>Ecdysozoa</taxon>
        <taxon>Arthropoda</taxon>
        <taxon>Chelicerata</taxon>
        <taxon>Arachnida</taxon>
        <taxon>Araneae</taxon>
        <taxon>Araneomorphae</taxon>
        <taxon>Entelegynae</taxon>
        <taxon>Araneoidea</taxon>
        <taxon>Araneidae</taxon>
        <taxon>Caerostris</taxon>
    </lineage>
</organism>
<accession>A0AAV4VPC0</accession>
<dbReference type="Gene3D" id="1.10.630.10">
    <property type="entry name" value="Cytochrome P450"/>
    <property type="match status" value="2"/>
</dbReference>